<protein>
    <submittedName>
        <fullName evidence="2">Uncharacterized protein</fullName>
    </submittedName>
</protein>
<evidence type="ECO:0000313" key="3">
    <source>
        <dbReference type="Proteomes" id="UP000308197"/>
    </source>
</evidence>
<evidence type="ECO:0000313" key="2">
    <source>
        <dbReference type="EMBL" id="TFK85890.1"/>
    </source>
</evidence>
<feature type="compositionally biased region" description="Low complexity" evidence="1">
    <location>
        <begin position="39"/>
        <end position="51"/>
    </location>
</feature>
<reference evidence="2 3" key="1">
    <citation type="journal article" date="2019" name="Nat. Ecol. Evol.">
        <title>Megaphylogeny resolves global patterns of mushroom evolution.</title>
        <authorList>
            <person name="Varga T."/>
            <person name="Krizsan K."/>
            <person name="Foldi C."/>
            <person name="Dima B."/>
            <person name="Sanchez-Garcia M."/>
            <person name="Sanchez-Ramirez S."/>
            <person name="Szollosi G.J."/>
            <person name="Szarkandi J.G."/>
            <person name="Papp V."/>
            <person name="Albert L."/>
            <person name="Andreopoulos W."/>
            <person name="Angelini C."/>
            <person name="Antonin V."/>
            <person name="Barry K.W."/>
            <person name="Bougher N.L."/>
            <person name="Buchanan P."/>
            <person name="Buyck B."/>
            <person name="Bense V."/>
            <person name="Catcheside P."/>
            <person name="Chovatia M."/>
            <person name="Cooper J."/>
            <person name="Damon W."/>
            <person name="Desjardin D."/>
            <person name="Finy P."/>
            <person name="Geml J."/>
            <person name="Haridas S."/>
            <person name="Hughes K."/>
            <person name="Justo A."/>
            <person name="Karasinski D."/>
            <person name="Kautmanova I."/>
            <person name="Kiss B."/>
            <person name="Kocsube S."/>
            <person name="Kotiranta H."/>
            <person name="LaButti K.M."/>
            <person name="Lechner B.E."/>
            <person name="Liimatainen K."/>
            <person name="Lipzen A."/>
            <person name="Lukacs Z."/>
            <person name="Mihaltcheva S."/>
            <person name="Morgado L.N."/>
            <person name="Niskanen T."/>
            <person name="Noordeloos M.E."/>
            <person name="Ohm R.A."/>
            <person name="Ortiz-Santana B."/>
            <person name="Ovrebo C."/>
            <person name="Racz N."/>
            <person name="Riley R."/>
            <person name="Savchenko A."/>
            <person name="Shiryaev A."/>
            <person name="Soop K."/>
            <person name="Spirin V."/>
            <person name="Szebenyi C."/>
            <person name="Tomsovsky M."/>
            <person name="Tulloss R.E."/>
            <person name="Uehling J."/>
            <person name="Grigoriev I.V."/>
            <person name="Vagvolgyi C."/>
            <person name="Papp T."/>
            <person name="Martin F.M."/>
            <person name="Miettinen O."/>
            <person name="Hibbett D.S."/>
            <person name="Nagy L.G."/>
        </authorList>
    </citation>
    <scope>NUCLEOTIDE SEQUENCE [LARGE SCALE GENOMIC DNA]</scope>
    <source>
        <strain evidence="2 3">HHB13444</strain>
    </source>
</reference>
<sequence length="311" mass="34621">MSASMSLDPKPATIVSSPSSTSRTLVDDEAGSPPPPPSSQSSTVLSRSRSPPLKPQLIAEPPSGRTNTFAHYIPERHRVDFEAAKNLIRELVRKKLNVRLPWTEQKTAASRDLLASVILSYPVFLEYAHKWPVMFYAYQTHCRWRTEARRDGIISRKRTGTRNASSNRATEEKASDSRGHPSTRRPSSRIPAATPTELRDIARTYPERVTNRTATTPSTNTHADFASQVPITTGSKEVEAFLRSLPLQCGALADQFLSAGLNSRARLEVMARWTVADQEMFLRREVNLDAFMSKLVCDALRSGHCGFVETV</sequence>
<proteinExistence type="predicted"/>
<dbReference type="Proteomes" id="UP000308197">
    <property type="component" value="Unassembled WGS sequence"/>
</dbReference>
<feature type="region of interest" description="Disordered" evidence="1">
    <location>
        <begin position="1"/>
        <end position="65"/>
    </location>
</feature>
<accession>A0A5C3PCD7</accession>
<organism evidence="2 3">
    <name type="scientific">Polyporus arcularius HHB13444</name>
    <dbReference type="NCBI Taxonomy" id="1314778"/>
    <lineage>
        <taxon>Eukaryota</taxon>
        <taxon>Fungi</taxon>
        <taxon>Dikarya</taxon>
        <taxon>Basidiomycota</taxon>
        <taxon>Agaricomycotina</taxon>
        <taxon>Agaricomycetes</taxon>
        <taxon>Polyporales</taxon>
        <taxon>Polyporaceae</taxon>
        <taxon>Polyporus</taxon>
    </lineage>
</organism>
<dbReference type="InParanoid" id="A0A5C3PCD7"/>
<gene>
    <name evidence="2" type="ORF">K466DRAFT_664168</name>
</gene>
<feature type="region of interest" description="Disordered" evidence="1">
    <location>
        <begin position="155"/>
        <end position="205"/>
    </location>
</feature>
<keyword evidence="3" id="KW-1185">Reference proteome</keyword>
<feature type="compositionally biased region" description="Basic and acidic residues" evidence="1">
    <location>
        <begin position="169"/>
        <end position="179"/>
    </location>
</feature>
<dbReference type="AlphaFoldDB" id="A0A5C3PCD7"/>
<name>A0A5C3PCD7_9APHY</name>
<feature type="compositionally biased region" description="Polar residues" evidence="1">
    <location>
        <begin position="14"/>
        <end position="24"/>
    </location>
</feature>
<dbReference type="EMBL" id="ML211227">
    <property type="protein sequence ID" value="TFK85890.1"/>
    <property type="molecule type" value="Genomic_DNA"/>
</dbReference>
<evidence type="ECO:0000256" key="1">
    <source>
        <dbReference type="SAM" id="MobiDB-lite"/>
    </source>
</evidence>